<dbReference type="RefSeq" id="WP_212745010.1">
    <property type="nucleotide sequence ID" value="NZ_VANU01000008.1"/>
</dbReference>
<organism evidence="3 4">
    <name type="scientific">Arcobacter arenosus</name>
    <dbReference type="NCBI Taxonomy" id="2576037"/>
    <lineage>
        <taxon>Bacteria</taxon>
        <taxon>Pseudomonadati</taxon>
        <taxon>Campylobacterota</taxon>
        <taxon>Epsilonproteobacteria</taxon>
        <taxon>Campylobacterales</taxon>
        <taxon>Arcobacteraceae</taxon>
        <taxon>Arcobacter</taxon>
    </lineage>
</organism>
<gene>
    <name evidence="3" type="ORF">FDK22_14785</name>
</gene>
<sequence length="398" mass="42620">MAIARITDIRGLVSLDNGISQEILKNKDVISEHGGLLTISEFANIVFDDGRVVEVTGPVSFNLDSSFFNEVTFEDSITQISDFASLDYINNDLEENIIEPQIEDSTLEQNNATIDIQSEQLDTQLNTQNTELVEENNSEFTQTQSTITFEDNIENEDEPVVDNDNQAPIANAEVNELNEDTIINGQIDFFDPDGTATVAVNGNIPTGLTLNPDGTYEFDASSYDSLAEGEIQNIEVPLTVTDNNGATTETTLTINIVGTNDAAIVSSATANLIETDTALTTSGTLTSTDVDNADNTFIANTIVGSKGTFTIDENGNWDFTANSAFNELNTGSTLSETFTVSSIDGTESTVTVNISGTNDAMTGFEMNEVNNFTEDSTSAGDTVTTVKTAPSDEDGGDI</sequence>
<feature type="domain" description="RapA2 cadherin-like" evidence="2">
    <location>
        <begin position="251"/>
        <end position="319"/>
    </location>
</feature>
<dbReference type="EMBL" id="VANU01000008">
    <property type="protein sequence ID" value="TLP35513.1"/>
    <property type="molecule type" value="Genomic_DNA"/>
</dbReference>
<evidence type="ECO:0000313" key="3">
    <source>
        <dbReference type="EMBL" id="TLP35513.1"/>
    </source>
</evidence>
<feature type="non-terminal residue" evidence="3">
    <location>
        <position position="398"/>
    </location>
</feature>
<evidence type="ECO:0000313" key="4">
    <source>
        <dbReference type="Proteomes" id="UP000308901"/>
    </source>
</evidence>
<dbReference type="Gene3D" id="2.60.40.10">
    <property type="entry name" value="Immunoglobulins"/>
    <property type="match status" value="1"/>
</dbReference>
<dbReference type="AlphaFoldDB" id="A0A5R8XXR5"/>
<dbReference type="NCBIfam" id="TIGR01965">
    <property type="entry name" value="VCBS_repeat"/>
    <property type="match status" value="2"/>
</dbReference>
<proteinExistence type="predicted"/>
<evidence type="ECO:0000259" key="2">
    <source>
        <dbReference type="Pfam" id="PF17803"/>
    </source>
</evidence>
<protein>
    <recommendedName>
        <fullName evidence="2">RapA2 cadherin-like domain-containing protein</fullName>
    </recommendedName>
</protein>
<comment type="caution">
    <text evidence="3">The sequence shown here is derived from an EMBL/GenBank/DDBJ whole genome shotgun (WGS) entry which is preliminary data.</text>
</comment>
<keyword evidence="4" id="KW-1185">Reference proteome</keyword>
<dbReference type="InterPro" id="IPR040853">
    <property type="entry name" value="RapA2_cadherin-like"/>
</dbReference>
<evidence type="ECO:0000256" key="1">
    <source>
        <dbReference type="SAM" id="MobiDB-lite"/>
    </source>
</evidence>
<accession>A0A5R8XXR5</accession>
<name>A0A5R8XXR5_9BACT</name>
<feature type="region of interest" description="Disordered" evidence="1">
    <location>
        <begin position="375"/>
        <end position="398"/>
    </location>
</feature>
<dbReference type="InterPro" id="IPR010221">
    <property type="entry name" value="VCBS_dom"/>
</dbReference>
<dbReference type="InterPro" id="IPR013783">
    <property type="entry name" value="Ig-like_fold"/>
</dbReference>
<reference evidence="3 4" key="1">
    <citation type="submission" date="2019-05" db="EMBL/GenBank/DDBJ databases">
        <title>Arcobacter sp. nov., isolated from sea sediment.</title>
        <authorList>
            <person name="Kim W."/>
        </authorList>
    </citation>
    <scope>NUCLEOTIDE SEQUENCE [LARGE SCALE GENOMIC DNA]</scope>
    <source>
        <strain evidence="3 4">CAU 1517</strain>
    </source>
</reference>
<dbReference type="Proteomes" id="UP000308901">
    <property type="component" value="Unassembled WGS sequence"/>
</dbReference>
<feature type="compositionally biased region" description="Polar residues" evidence="1">
    <location>
        <begin position="375"/>
        <end position="388"/>
    </location>
</feature>
<dbReference type="Pfam" id="PF17803">
    <property type="entry name" value="Cadherin_4"/>
    <property type="match status" value="1"/>
</dbReference>